<gene>
    <name evidence="1" type="ORF">COHA_010402</name>
</gene>
<evidence type="ECO:0000313" key="1">
    <source>
        <dbReference type="EMBL" id="KAI7835702.1"/>
    </source>
</evidence>
<sequence length="288" mass="30227">VVDNTSKERTCGLDGGTPTVLKYKKNKKGDATEDACKCAPDPFAPPNSDFIMCHCDKGGPEASGKPVPGPEDLSSYYTAYPAPISVLETFDGVFSCTGRFALCAYAVCVPIEGSNPPVAECGCYAFEGVNYGSAASTLKQSVKDEMVPECEHTGRCFTIKANATRFCDEMHTGQMYPGYDLVSRSCDIDSQLGAGAMASTNASGTVPAGTYEPKECKGGTLTNCFAAACRQGAPSSNLLPAGQPAYNATCYCPYITTKEPFVMGAKGDPCGPTDPSEVTKDTLIYNGV</sequence>
<dbReference type="AlphaFoldDB" id="A0AAD5H1A5"/>
<accession>A0AAD5H1A5</accession>
<name>A0AAD5H1A5_9CHLO</name>
<feature type="non-terminal residue" evidence="1">
    <location>
        <position position="1"/>
    </location>
</feature>
<evidence type="ECO:0000313" key="2">
    <source>
        <dbReference type="Proteomes" id="UP001205105"/>
    </source>
</evidence>
<keyword evidence="2" id="KW-1185">Reference proteome</keyword>
<reference evidence="1" key="1">
    <citation type="submission" date="2020-11" db="EMBL/GenBank/DDBJ databases">
        <title>Chlorella ohadii genome sequencing and assembly.</title>
        <authorList>
            <person name="Murik O."/>
            <person name="Treves H."/>
            <person name="Kedem I."/>
            <person name="Shotland Y."/>
            <person name="Kaplan A."/>
        </authorList>
    </citation>
    <scope>NUCLEOTIDE SEQUENCE</scope>
    <source>
        <strain evidence="1">1</strain>
    </source>
</reference>
<organism evidence="1 2">
    <name type="scientific">Chlorella ohadii</name>
    <dbReference type="NCBI Taxonomy" id="2649997"/>
    <lineage>
        <taxon>Eukaryota</taxon>
        <taxon>Viridiplantae</taxon>
        <taxon>Chlorophyta</taxon>
        <taxon>core chlorophytes</taxon>
        <taxon>Trebouxiophyceae</taxon>
        <taxon>Chlorellales</taxon>
        <taxon>Chlorellaceae</taxon>
        <taxon>Chlorella clade</taxon>
        <taxon>Chlorella</taxon>
    </lineage>
</organism>
<protein>
    <submittedName>
        <fullName evidence="1">Uncharacterized protein</fullName>
    </submittedName>
</protein>
<dbReference type="EMBL" id="JADXDR010000237">
    <property type="protein sequence ID" value="KAI7835702.1"/>
    <property type="molecule type" value="Genomic_DNA"/>
</dbReference>
<dbReference type="Proteomes" id="UP001205105">
    <property type="component" value="Unassembled WGS sequence"/>
</dbReference>
<comment type="caution">
    <text evidence="1">The sequence shown here is derived from an EMBL/GenBank/DDBJ whole genome shotgun (WGS) entry which is preliminary data.</text>
</comment>
<proteinExistence type="predicted"/>